<dbReference type="AlphaFoldDB" id="A0A4V2K012"/>
<dbReference type="OrthoDB" id="496981at2759"/>
<dbReference type="PANTHER" id="PTHR48100:SF1">
    <property type="entry name" value="HISTIDINE PHOSPHATASE FAMILY PROTEIN-RELATED"/>
    <property type="match status" value="1"/>
</dbReference>
<name>A0A4V2K012_9APHY</name>
<dbReference type="GO" id="GO:0016791">
    <property type="term" value="F:phosphatase activity"/>
    <property type="evidence" value="ECO:0007669"/>
    <property type="project" value="TreeGrafter"/>
</dbReference>
<accession>A0A4V2K012</accession>
<reference evidence="1" key="1">
    <citation type="submission" date="2019-01" db="EMBL/GenBank/DDBJ databases">
        <title>Draft genome sequences of three monokaryotic isolates of the white-rot basidiomycete fungus Dichomitus squalens.</title>
        <authorList>
            <consortium name="DOE Joint Genome Institute"/>
            <person name="Lopez S.C."/>
            <person name="Andreopoulos B."/>
            <person name="Pangilinan J."/>
            <person name="Lipzen A."/>
            <person name="Riley R."/>
            <person name="Ahrendt S."/>
            <person name="Ng V."/>
            <person name="Barry K."/>
            <person name="Daum C."/>
            <person name="Grigoriev I.V."/>
            <person name="Hilden K.S."/>
            <person name="Makela M.R."/>
            <person name="de Vries R.P."/>
        </authorList>
    </citation>
    <scope>NUCLEOTIDE SEQUENCE [LARGE SCALE GENOMIC DNA]</scope>
    <source>
        <strain evidence="1">OM18370.1</strain>
    </source>
</reference>
<proteinExistence type="predicted"/>
<dbReference type="SMART" id="SM00855">
    <property type="entry name" value="PGAM"/>
    <property type="match status" value="1"/>
</dbReference>
<dbReference type="Proteomes" id="UP000292957">
    <property type="component" value="Unassembled WGS sequence"/>
</dbReference>
<dbReference type="GO" id="GO:0005737">
    <property type="term" value="C:cytoplasm"/>
    <property type="evidence" value="ECO:0007669"/>
    <property type="project" value="TreeGrafter"/>
</dbReference>
<organism evidence="1">
    <name type="scientific">Dichomitus squalens</name>
    <dbReference type="NCBI Taxonomy" id="114155"/>
    <lineage>
        <taxon>Eukaryota</taxon>
        <taxon>Fungi</taxon>
        <taxon>Dikarya</taxon>
        <taxon>Basidiomycota</taxon>
        <taxon>Agaricomycotina</taxon>
        <taxon>Agaricomycetes</taxon>
        <taxon>Polyporales</taxon>
        <taxon>Polyporaceae</taxon>
        <taxon>Dichomitus</taxon>
    </lineage>
</organism>
<dbReference type="Gene3D" id="3.40.50.1240">
    <property type="entry name" value="Phosphoglycerate mutase-like"/>
    <property type="match status" value="1"/>
</dbReference>
<dbReference type="CDD" id="cd07067">
    <property type="entry name" value="HP_PGM_like"/>
    <property type="match status" value="1"/>
</dbReference>
<dbReference type="PANTHER" id="PTHR48100">
    <property type="entry name" value="BROAD-SPECIFICITY PHOSPHATASE YOR283W-RELATED"/>
    <property type="match status" value="1"/>
</dbReference>
<dbReference type="Pfam" id="PF00300">
    <property type="entry name" value="His_Phos_1"/>
    <property type="match status" value="1"/>
</dbReference>
<protein>
    <submittedName>
        <fullName evidence="1">Histidine phosphatase superfamily</fullName>
    </submittedName>
</protein>
<dbReference type="SUPFAM" id="SSF53254">
    <property type="entry name" value="Phosphoglycerate mutase-like"/>
    <property type="match status" value="1"/>
</dbReference>
<dbReference type="EMBL" id="ML143435">
    <property type="protein sequence ID" value="TBU27143.1"/>
    <property type="molecule type" value="Genomic_DNA"/>
</dbReference>
<sequence>MWTTIIDIFSRNRLRCIGFLSFGFFVYLLHPASSRTRIPMEHPQRDYSIATGFFSQDDPAADGAAIGALPSRFGLLDDSPQRWKTFQARIDTLNADAPSGTRYKVFYFSRHGQGVHNVAEAKYGTKLWDEYWSKLNGDGEMTWGPDPELTDVGIQQAKAARQAWKKERAHGIPLPERHYGSPFQRALRTFHDTFVDADFLEGRPLHITILENLREEYGEHTCDLRSTRSAIAQRFPPPVYEFEEGFKEEDTIWQADKRETKEHVAQRAHTVLDRIFSTDNETYICISAHSGIINGFLSTMGRPRYPLPTGGILPLVIKAVDRLH</sequence>
<dbReference type="InterPro" id="IPR029033">
    <property type="entry name" value="His_PPase_superfam"/>
</dbReference>
<dbReference type="InterPro" id="IPR050275">
    <property type="entry name" value="PGM_Phosphatase"/>
</dbReference>
<dbReference type="InterPro" id="IPR013078">
    <property type="entry name" value="His_Pase_superF_clade-1"/>
</dbReference>
<gene>
    <name evidence="1" type="ORF">BD311DRAFT_696978</name>
</gene>
<evidence type="ECO:0000313" key="1">
    <source>
        <dbReference type="EMBL" id="TBU27143.1"/>
    </source>
</evidence>